<dbReference type="Pfam" id="PF11536">
    <property type="entry name" value="DUF3226"/>
    <property type="match status" value="1"/>
</dbReference>
<proteinExistence type="predicted"/>
<dbReference type="OrthoDB" id="980363at2"/>
<evidence type="ECO:0000313" key="1">
    <source>
        <dbReference type="EMBL" id="KOO67267.1"/>
    </source>
</evidence>
<organism evidence="1 2">
    <name type="scientific">Xylanibacter rarus</name>
    <dbReference type="NCBI Taxonomy" id="1676614"/>
    <lineage>
        <taxon>Bacteria</taxon>
        <taxon>Pseudomonadati</taxon>
        <taxon>Bacteroidota</taxon>
        <taxon>Bacteroidia</taxon>
        <taxon>Bacteroidales</taxon>
        <taxon>Prevotellaceae</taxon>
        <taxon>Xylanibacter</taxon>
    </lineage>
</organism>
<accession>A0A8E1QZF6</accession>
<dbReference type="AlphaFoldDB" id="A0A8E1QZF6"/>
<dbReference type="RefSeq" id="WP_053399117.1">
    <property type="nucleotide sequence ID" value="NZ_LFQU01000037.1"/>
</dbReference>
<evidence type="ECO:0000313" key="2">
    <source>
        <dbReference type="Proteomes" id="UP000036951"/>
    </source>
</evidence>
<gene>
    <name evidence="1" type="ORF">ACU52_13115</name>
</gene>
<protein>
    <submittedName>
        <fullName evidence="1">Uncharacterized protein</fullName>
    </submittedName>
</protein>
<keyword evidence="2" id="KW-1185">Reference proteome</keyword>
<name>A0A8E1QZF6_9BACT</name>
<dbReference type="EMBL" id="LFQU01000037">
    <property type="protein sequence ID" value="KOO67267.1"/>
    <property type="molecule type" value="Genomic_DNA"/>
</dbReference>
<dbReference type="InterPro" id="IPR024508">
    <property type="entry name" value="DUF3226"/>
</dbReference>
<reference evidence="1 2" key="1">
    <citation type="submission" date="2015-06" db="EMBL/GenBank/DDBJ databases">
        <title>Prevotella sp. 109, sp. nov., a novel member of the family Prevotellaceae isolated from human faeces.</title>
        <authorList>
            <person name="Shkoporov A.N."/>
            <person name="Chaplin A.V."/>
            <person name="Kafarskaia L.I."/>
            <person name="Efimov B.A."/>
        </authorList>
    </citation>
    <scope>NUCLEOTIDE SEQUENCE [LARGE SCALE GENOMIC DNA]</scope>
    <source>
        <strain evidence="1 2">109</strain>
    </source>
</reference>
<dbReference type="Proteomes" id="UP000036951">
    <property type="component" value="Unassembled WGS sequence"/>
</dbReference>
<comment type="caution">
    <text evidence="1">The sequence shown here is derived from an EMBL/GenBank/DDBJ whole genome shotgun (WGS) entry which is preliminary data.</text>
</comment>
<sequence>MMRSNTIFVEGVADERFIWQLAEHLFGDISERINIIKTNGCSNLMSPKKQTAYINQMKRTSADNGVNLVIFDADDDYGKKKDELVKWKEQNNVDFQLFLLPDNSSSGELEDLLELVINPENQPVMDCWKTYEDSLKEIDLPWRNGLPLTIPAKKTKIYAYLEVLLGASESEKEKIKERERNYLDSNHWNMDAEAMSNLIDFLKINLE</sequence>